<dbReference type="EMBL" id="BAAAZA010000001">
    <property type="protein sequence ID" value="GAA3846614.1"/>
    <property type="molecule type" value="Genomic_DNA"/>
</dbReference>
<comment type="caution">
    <text evidence="2">The sequence shown here is derived from an EMBL/GenBank/DDBJ whole genome shotgun (WGS) entry which is preliminary data.</text>
</comment>
<dbReference type="Proteomes" id="UP001501563">
    <property type="component" value="Unassembled WGS sequence"/>
</dbReference>
<dbReference type="Pfam" id="PF18029">
    <property type="entry name" value="Glyoxalase_6"/>
    <property type="match status" value="1"/>
</dbReference>
<dbReference type="CDD" id="cd07247">
    <property type="entry name" value="SgaA_N_like"/>
    <property type="match status" value="1"/>
</dbReference>
<evidence type="ECO:0000313" key="2">
    <source>
        <dbReference type="EMBL" id="GAA3846614.1"/>
    </source>
</evidence>
<keyword evidence="3" id="KW-1185">Reference proteome</keyword>
<dbReference type="PANTHER" id="PTHR33993:SF10">
    <property type="entry name" value="CONSERVED PROTEIN"/>
    <property type="match status" value="1"/>
</dbReference>
<dbReference type="PANTHER" id="PTHR33993">
    <property type="entry name" value="GLYOXALASE-RELATED"/>
    <property type="match status" value="1"/>
</dbReference>
<dbReference type="PROSITE" id="PS51819">
    <property type="entry name" value="VOC"/>
    <property type="match status" value="1"/>
</dbReference>
<dbReference type="SUPFAM" id="SSF54593">
    <property type="entry name" value="Glyoxalase/Bleomycin resistance protein/Dihydroxybiphenyl dioxygenase"/>
    <property type="match status" value="2"/>
</dbReference>
<sequence length="279" mass="29851">MPGISPREPGGVVMVKNEARGEGGVSSDSVFGAPCWVSLSTRDLETAENFYRAVFGWQWRPNSLGDRFRVALADGVPVAGIAAVASMWQMAVAWTPYFSVSSADVAAARCRERGGTTAVGPLALPPGRAALLADRDGATFGVWEGPLVTGFEEWRRAAPTFIRLHTRNAFDSAIFYGEVLEWASARKGCCEVHYDGDEVVLSSDGVVVARIHSGALESAPDPTIRPHWQVHFVVPDVDACVRAARAEGGSVLQREPGAEEALLADPDGARFTVSAKREP</sequence>
<evidence type="ECO:0000313" key="3">
    <source>
        <dbReference type="Proteomes" id="UP001501563"/>
    </source>
</evidence>
<dbReference type="InterPro" id="IPR052164">
    <property type="entry name" value="Anthracycline_SecMetBiosynth"/>
</dbReference>
<accession>A0ABP7JJR0</accession>
<organism evidence="2 3">
    <name type="scientific">Streptomyces lannensis</name>
    <dbReference type="NCBI Taxonomy" id="766498"/>
    <lineage>
        <taxon>Bacteria</taxon>
        <taxon>Bacillati</taxon>
        <taxon>Actinomycetota</taxon>
        <taxon>Actinomycetes</taxon>
        <taxon>Kitasatosporales</taxon>
        <taxon>Streptomycetaceae</taxon>
        <taxon>Streptomyces</taxon>
    </lineage>
</organism>
<gene>
    <name evidence="2" type="ORF">GCM10022207_04370</name>
</gene>
<feature type="domain" description="VOC" evidence="1">
    <location>
        <begin position="33"/>
        <end position="145"/>
    </location>
</feature>
<dbReference type="Gene3D" id="3.10.180.10">
    <property type="entry name" value="2,3-Dihydroxybiphenyl 1,2-Dioxygenase, domain 1"/>
    <property type="match status" value="2"/>
</dbReference>
<dbReference type="InterPro" id="IPR029068">
    <property type="entry name" value="Glyas_Bleomycin-R_OHBP_Dase"/>
</dbReference>
<dbReference type="InterPro" id="IPR037523">
    <property type="entry name" value="VOC_core"/>
</dbReference>
<reference evidence="3" key="1">
    <citation type="journal article" date="2019" name="Int. J. Syst. Evol. Microbiol.">
        <title>The Global Catalogue of Microorganisms (GCM) 10K type strain sequencing project: providing services to taxonomists for standard genome sequencing and annotation.</title>
        <authorList>
            <consortium name="The Broad Institute Genomics Platform"/>
            <consortium name="The Broad Institute Genome Sequencing Center for Infectious Disease"/>
            <person name="Wu L."/>
            <person name="Ma J."/>
        </authorList>
    </citation>
    <scope>NUCLEOTIDE SEQUENCE [LARGE SCALE GENOMIC DNA]</scope>
    <source>
        <strain evidence="3">JCM 16578</strain>
    </source>
</reference>
<dbReference type="InterPro" id="IPR041581">
    <property type="entry name" value="Glyoxalase_6"/>
</dbReference>
<name>A0ABP7JJR0_9ACTN</name>
<protein>
    <submittedName>
        <fullName evidence="2">VOC family protein</fullName>
    </submittedName>
</protein>
<proteinExistence type="predicted"/>
<evidence type="ECO:0000259" key="1">
    <source>
        <dbReference type="PROSITE" id="PS51819"/>
    </source>
</evidence>